<reference evidence="3" key="1">
    <citation type="submission" date="2021-04" db="EMBL/GenBank/DDBJ databases">
        <authorList>
            <person name="Tunstrom K."/>
        </authorList>
    </citation>
    <scope>NUCLEOTIDE SEQUENCE</scope>
</reference>
<gene>
    <name evidence="3" type="ORF">PAPOLLO_LOCUS19557</name>
</gene>
<dbReference type="InterPro" id="IPR029526">
    <property type="entry name" value="PGBD"/>
</dbReference>
<evidence type="ECO:0000259" key="2">
    <source>
        <dbReference type="Pfam" id="PF13843"/>
    </source>
</evidence>
<comment type="caution">
    <text evidence="3">The sequence shown here is derived from an EMBL/GenBank/DDBJ whole genome shotgun (WGS) entry which is preliminary data.</text>
</comment>
<evidence type="ECO:0000256" key="1">
    <source>
        <dbReference type="SAM" id="MobiDB-lite"/>
    </source>
</evidence>
<dbReference type="Proteomes" id="UP000691718">
    <property type="component" value="Unassembled WGS sequence"/>
</dbReference>
<dbReference type="Pfam" id="PF13843">
    <property type="entry name" value="DDE_Tnp_1_7"/>
    <property type="match status" value="1"/>
</dbReference>
<feature type="compositionally biased region" description="Acidic residues" evidence="1">
    <location>
        <begin position="1"/>
        <end position="20"/>
    </location>
</feature>
<feature type="region of interest" description="Disordered" evidence="1">
    <location>
        <begin position="1"/>
        <end position="44"/>
    </location>
</feature>
<evidence type="ECO:0000313" key="4">
    <source>
        <dbReference type="Proteomes" id="UP000691718"/>
    </source>
</evidence>
<dbReference type="PANTHER" id="PTHR47272">
    <property type="entry name" value="DDE_TNP_1_7 DOMAIN-CONTAINING PROTEIN"/>
    <property type="match status" value="1"/>
</dbReference>
<organism evidence="3 4">
    <name type="scientific">Parnassius apollo</name>
    <name type="common">Apollo butterfly</name>
    <name type="synonym">Papilio apollo</name>
    <dbReference type="NCBI Taxonomy" id="110799"/>
    <lineage>
        <taxon>Eukaryota</taxon>
        <taxon>Metazoa</taxon>
        <taxon>Ecdysozoa</taxon>
        <taxon>Arthropoda</taxon>
        <taxon>Hexapoda</taxon>
        <taxon>Insecta</taxon>
        <taxon>Pterygota</taxon>
        <taxon>Neoptera</taxon>
        <taxon>Endopterygota</taxon>
        <taxon>Lepidoptera</taxon>
        <taxon>Glossata</taxon>
        <taxon>Ditrysia</taxon>
        <taxon>Papilionoidea</taxon>
        <taxon>Papilionidae</taxon>
        <taxon>Parnassiinae</taxon>
        <taxon>Parnassini</taxon>
        <taxon>Parnassius</taxon>
        <taxon>Parnassius</taxon>
    </lineage>
</organism>
<evidence type="ECO:0000313" key="3">
    <source>
        <dbReference type="EMBL" id="CAG5030829.1"/>
    </source>
</evidence>
<proteinExistence type="predicted"/>
<dbReference type="AlphaFoldDB" id="A0A8S3XPR7"/>
<accession>A0A8S3XPR7</accession>
<dbReference type="OrthoDB" id="123207at2759"/>
<protein>
    <submittedName>
        <fullName evidence="3">(apollo) hypothetical protein</fullName>
    </submittedName>
</protein>
<sequence length="162" mass="18808">MTGDEGDDNDEIDTDYFIEENPEHSSSSSSNEGEENDDDNIPLSMLAGWQKKPFNDKSLPEDAVRDPGDIKTPHEYFERYFTDELMEQMALTTNQYYMANTGIQMKPVCSLLDIKKFFGIHAIVGCIKFPRLKMIWNEKSRYDPIGYAMSRERFFLLKTNLH</sequence>
<dbReference type="PANTHER" id="PTHR47272:SF1">
    <property type="entry name" value="PIGGYBAC TRANSPOSABLE ELEMENT-DERIVED PROTEIN 3-LIKE"/>
    <property type="match status" value="1"/>
</dbReference>
<name>A0A8S3XPR7_PARAO</name>
<dbReference type="EMBL" id="CAJQZP010001217">
    <property type="protein sequence ID" value="CAG5030829.1"/>
    <property type="molecule type" value="Genomic_DNA"/>
</dbReference>
<feature type="domain" description="PiggyBac transposable element-derived protein" evidence="2">
    <location>
        <begin position="72"/>
        <end position="162"/>
    </location>
</feature>
<keyword evidence="4" id="KW-1185">Reference proteome</keyword>